<proteinExistence type="predicted"/>
<dbReference type="Proteomes" id="UP000637267">
    <property type="component" value="Unassembled WGS sequence"/>
</dbReference>
<dbReference type="PANTHER" id="PTHR32196">
    <property type="entry name" value="ABC TRANSPORTER PERMEASE PROTEIN YPHD-RELATED-RELATED"/>
    <property type="match status" value="1"/>
</dbReference>
<dbReference type="NCBIfam" id="NF007252">
    <property type="entry name" value="PRK09699.1"/>
    <property type="match status" value="1"/>
</dbReference>
<keyword evidence="2" id="KW-0813">Transport</keyword>
<dbReference type="Pfam" id="PF02653">
    <property type="entry name" value="BPD_transp_2"/>
    <property type="match status" value="1"/>
</dbReference>
<keyword evidence="7 8" id="KW-0472">Membrane</keyword>
<reference evidence="10" key="1">
    <citation type="journal article" date="2019" name="Int. J. Syst. Evol. Microbiol.">
        <title>The Global Catalogue of Microorganisms (GCM) 10K type strain sequencing project: providing services to taxonomists for standard genome sequencing and annotation.</title>
        <authorList>
            <consortium name="The Broad Institute Genomics Platform"/>
            <consortium name="The Broad Institute Genome Sequencing Center for Infectious Disease"/>
            <person name="Wu L."/>
            <person name="Ma J."/>
        </authorList>
    </citation>
    <scope>NUCLEOTIDE SEQUENCE [LARGE SCALE GENOMIC DNA]</scope>
    <source>
        <strain evidence="10">CGMCC 1.8859</strain>
    </source>
</reference>
<keyword evidence="3" id="KW-1003">Cell membrane</keyword>
<dbReference type="PANTHER" id="PTHR32196:SF21">
    <property type="entry name" value="ABC TRANSPORTER PERMEASE PROTEIN YPHD-RELATED"/>
    <property type="match status" value="1"/>
</dbReference>
<evidence type="ECO:0000256" key="7">
    <source>
        <dbReference type="ARBA" id="ARBA00023136"/>
    </source>
</evidence>
<comment type="subcellular location">
    <subcellularLocation>
        <location evidence="1">Cell membrane</location>
        <topology evidence="1">Multi-pass membrane protein</topology>
    </subcellularLocation>
</comment>
<evidence type="ECO:0000256" key="3">
    <source>
        <dbReference type="ARBA" id="ARBA00022475"/>
    </source>
</evidence>
<sequence>MNMEKDDMTTQANAATLTAGTEQKAKLGLGSLWQKYGTLGILILLVVISSALSPQFFLTRDNLVQVLLQSSVMILLACGVFFTILIAGIDLSVGSMLALTGMVSAQLMVAGMPFWLAILLGGVLLGAMLGAINGVLVNVTQLHPFIITLGTMAIYRGVTLIISDARSVFGFDPRFSDIVAGRLLGIPVPVLIAVAVSGFLYFLARFTKLGRNIYALGGNAQAAWFSGINIKLHTLMVFIISGVCAGVAGVVTVARTGAAEPNAGTGFETFAIASAIIGGTSFFGGRGAVTGVVVGGLIIGVINNILNIMNVQSYYQQIVMGALIIGAVTADKLFGRKK</sequence>
<dbReference type="CDD" id="cd06579">
    <property type="entry name" value="TM_PBP1_transp_AraH_like"/>
    <property type="match status" value="1"/>
</dbReference>
<evidence type="ECO:0000313" key="10">
    <source>
        <dbReference type="Proteomes" id="UP000637267"/>
    </source>
</evidence>
<feature type="transmembrane region" description="Helical" evidence="8">
    <location>
        <begin position="142"/>
        <end position="162"/>
    </location>
</feature>
<feature type="transmembrane region" description="Helical" evidence="8">
    <location>
        <begin position="270"/>
        <end position="302"/>
    </location>
</feature>
<evidence type="ECO:0000313" key="9">
    <source>
        <dbReference type="EMBL" id="GGP18222.1"/>
    </source>
</evidence>
<organism evidence="9 10">
    <name type="scientific">Silvimonas iriomotensis</name>
    <dbReference type="NCBI Taxonomy" id="449662"/>
    <lineage>
        <taxon>Bacteria</taxon>
        <taxon>Pseudomonadati</taxon>
        <taxon>Pseudomonadota</taxon>
        <taxon>Betaproteobacteria</taxon>
        <taxon>Neisseriales</taxon>
        <taxon>Chitinibacteraceae</taxon>
        <taxon>Silvimonas</taxon>
    </lineage>
</organism>
<evidence type="ECO:0000256" key="5">
    <source>
        <dbReference type="ARBA" id="ARBA00022692"/>
    </source>
</evidence>
<name>A0ABQ2P4Y7_9NEIS</name>
<evidence type="ECO:0000256" key="1">
    <source>
        <dbReference type="ARBA" id="ARBA00004651"/>
    </source>
</evidence>
<protein>
    <submittedName>
        <fullName evidence="9">Cytochrome c6</fullName>
    </submittedName>
</protein>
<keyword evidence="10" id="KW-1185">Reference proteome</keyword>
<keyword evidence="4" id="KW-0997">Cell inner membrane</keyword>
<feature type="transmembrane region" description="Helical" evidence="8">
    <location>
        <begin position="314"/>
        <end position="334"/>
    </location>
</feature>
<feature type="transmembrane region" description="Helical" evidence="8">
    <location>
        <begin position="36"/>
        <end position="58"/>
    </location>
</feature>
<evidence type="ECO:0000256" key="6">
    <source>
        <dbReference type="ARBA" id="ARBA00022989"/>
    </source>
</evidence>
<keyword evidence="5 8" id="KW-0812">Transmembrane</keyword>
<dbReference type="InterPro" id="IPR001851">
    <property type="entry name" value="ABC_transp_permease"/>
</dbReference>
<keyword evidence="6 8" id="KW-1133">Transmembrane helix</keyword>
<comment type="caution">
    <text evidence="9">The sequence shown here is derived from an EMBL/GenBank/DDBJ whole genome shotgun (WGS) entry which is preliminary data.</text>
</comment>
<gene>
    <name evidence="9" type="primary">alsC</name>
    <name evidence="9" type="ORF">GCM10010970_03790</name>
</gene>
<dbReference type="EMBL" id="BMLX01000001">
    <property type="protein sequence ID" value="GGP18222.1"/>
    <property type="molecule type" value="Genomic_DNA"/>
</dbReference>
<evidence type="ECO:0000256" key="2">
    <source>
        <dbReference type="ARBA" id="ARBA00022448"/>
    </source>
</evidence>
<evidence type="ECO:0000256" key="4">
    <source>
        <dbReference type="ARBA" id="ARBA00022519"/>
    </source>
</evidence>
<feature type="transmembrane region" description="Helical" evidence="8">
    <location>
        <begin position="235"/>
        <end position="258"/>
    </location>
</feature>
<feature type="transmembrane region" description="Helical" evidence="8">
    <location>
        <begin position="114"/>
        <end position="136"/>
    </location>
</feature>
<feature type="transmembrane region" description="Helical" evidence="8">
    <location>
        <begin position="70"/>
        <end position="93"/>
    </location>
</feature>
<evidence type="ECO:0000256" key="8">
    <source>
        <dbReference type="SAM" id="Phobius"/>
    </source>
</evidence>
<feature type="transmembrane region" description="Helical" evidence="8">
    <location>
        <begin position="183"/>
        <end position="204"/>
    </location>
</feature>
<accession>A0ABQ2P4Y7</accession>